<dbReference type="EMBL" id="LFMY01000008">
    <property type="protein sequence ID" value="OKL59164.1"/>
    <property type="molecule type" value="Genomic_DNA"/>
</dbReference>
<sequence length="263" mass="30649">MSFYNLVYNQDPPERRDGYFRQALIVCPDRATSDLFFRYIQDQLELSEKAHFKELRRLSPQIWTWAGKNNTYEIEYACEAVNLGYAKGRRQHLEKLQGRVFMRSLANANTLTIGPAILPRLEDLADHISGNVFCIRNQRVPDRYWLKPDVTNNNPGKKPVQPSNDQRSRFKIEVSKQHQPGTLMVEDDDVRMFLVHDNVDYLIKKAKDGRLTTNEGDEPFVFRFGRLLNGGFLSEYASDKQKYIWYTPGDEKSSLSGEIWELC</sequence>
<name>A0A225ALH0_TALAT</name>
<accession>A0A225ALH0</accession>
<comment type="caution">
    <text evidence="2">The sequence shown here is derived from an EMBL/GenBank/DDBJ whole genome shotgun (WGS) entry which is preliminary data.</text>
</comment>
<feature type="compositionally biased region" description="Polar residues" evidence="1">
    <location>
        <begin position="150"/>
        <end position="165"/>
    </location>
</feature>
<organism evidence="2 3">
    <name type="scientific">Talaromyces atroroseus</name>
    <dbReference type="NCBI Taxonomy" id="1441469"/>
    <lineage>
        <taxon>Eukaryota</taxon>
        <taxon>Fungi</taxon>
        <taxon>Dikarya</taxon>
        <taxon>Ascomycota</taxon>
        <taxon>Pezizomycotina</taxon>
        <taxon>Eurotiomycetes</taxon>
        <taxon>Eurotiomycetidae</taxon>
        <taxon>Eurotiales</taxon>
        <taxon>Trichocomaceae</taxon>
        <taxon>Talaromyces</taxon>
        <taxon>Talaromyces sect. Trachyspermi</taxon>
    </lineage>
</organism>
<dbReference type="OrthoDB" id="4461203at2759"/>
<dbReference type="GeneID" id="31005567"/>
<evidence type="ECO:0000256" key="1">
    <source>
        <dbReference type="SAM" id="MobiDB-lite"/>
    </source>
</evidence>
<dbReference type="RefSeq" id="XP_020119285.1">
    <property type="nucleotide sequence ID" value="XM_020268122.1"/>
</dbReference>
<dbReference type="Proteomes" id="UP000214365">
    <property type="component" value="Unassembled WGS sequence"/>
</dbReference>
<reference evidence="2 3" key="1">
    <citation type="submission" date="2015-06" db="EMBL/GenBank/DDBJ databases">
        <title>Talaromyces atroroseus IBT 11181 draft genome.</title>
        <authorList>
            <person name="Rasmussen K.B."/>
            <person name="Rasmussen S."/>
            <person name="Petersen B."/>
            <person name="Sicheritz-Ponten T."/>
            <person name="Mortensen U.H."/>
            <person name="Thrane U."/>
        </authorList>
    </citation>
    <scope>NUCLEOTIDE SEQUENCE [LARGE SCALE GENOMIC DNA]</scope>
    <source>
        <strain evidence="2 3">IBT 11181</strain>
    </source>
</reference>
<protein>
    <submittedName>
        <fullName evidence="2">Uncharacterized protein</fullName>
    </submittedName>
</protein>
<evidence type="ECO:0000313" key="2">
    <source>
        <dbReference type="EMBL" id="OKL59164.1"/>
    </source>
</evidence>
<evidence type="ECO:0000313" key="3">
    <source>
        <dbReference type="Proteomes" id="UP000214365"/>
    </source>
</evidence>
<dbReference type="AlphaFoldDB" id="A0A225ALH0"/>
<feature type="region of interest" description="Disordered" evidence="1">
    <location>
        <begin position="148"/>
        <end position="168"/>
    </location>
</feature>
<proteinExistence type="predicted"/>
<keyword evidence="3" id="KW-1185">Reference proteome</keyword>
<gene>
    <name evidence="2" type="ORF">UA08_05811</name>
</gene>